<dbReference type="SUPFAM" id="SSF54593">
    <property type="entry name" value="Glyoxalase/Bleomycin resistance protein/Dihydroxybiphenyl dioxygenase"/>
    <property type="match status" value="1"/>
</dbReference>
<dbReference type="InterPro" id="IPR051785">
    <property type="entry name" value="MMCE/EMCE_epimerase"/>
</dbReference>
<dbReference type="PANTHER" id="PTHR43048">
    <property type="entry name" value="METHYLMALONYL-COA EPIMERASE"/>
    <property type="match status" value="1"/>
</dbReference>
<dbReference type="GO" id="GO:0004493">
    <property type="term" value="F:methylmalonyl-CoA epimerase activity"/>
    <property type="evidence" value="ECO:0007669"/>
    <property type="project" value="TreeGrafter"/>
</dbReference>
<keyword evidence="1" id="KW-0479">Metal-binding</keyword>
<proteinExistence type="predicted"/>
<protein>
    <submittedName>
        <fullName evidence="3">VOC family protein</fullName>
    </submittedName>
</protein>
<comment type="caution">
    <text evidence="3">The sequence shown here is derived from an EMBL/GenBank/DDBJ whole genome shotgun (WGS) entry which is preliminary data.</text>
</comment>
<reference evidence="3" key="1">
    <citation type="submission" date="2020-07" db="EMBL/GenBank/DDBJ databases">
        <title>Huge and variable diversity of episymbiotic CPR bacteria and DPANN archaea in groundwater ecosystems.</title>
        <authorList>
            <person name="He C.Y."/>
            <person name="Keren R."/>
            <person name="Whittaker M."/>
            <person name="Farag I.F."/>
            <person name="Doudna J."/>
            <person name="Cate J.H.D."/>
            <person name="Banfield J.F."/>
        </authorList>
    </citation>
    <scope>NUCLEOTIDE SEQUENCE</scope>
    <source>
        <strain evidence="3">NC_groundwater_1586_Pr3_B-0.1um_66_15</strain>
    </source>
</reference>
<evidence type="ECO:0000313" key="4">
    <source>
        <dbReference type="Proteomes" id="UP000782610"/>
    </source>
</evidence>
<dbReference type="EMBL" id="JACRAF010000018">
    <property type="protein sequence ID" value="MBI4921270.1"/>
    <property type="molecule type" value="Genomic_DNA"/>
</dbReference>
<dbReference type="Pfam" id="PF00903">
    <property type="entry name" value="Glyoxalase"/>
    <property type="match status" value="1"/>
</dbReference>
<organism evidence="3 4">
    <name type="scientific">Devosia nanyangense</name>
    <dbReference type="NCBI Taxonomy" id="1228055"/>
    <lineage>
        <taxon>Bacteria</taxon>
        <taxon>Pseudomonadati</taxon>
        <taxon>Pseudomonadota</taxon>
        <taxon>Alphaproteobacteria</taxon>
        <taxon>Hyphomicrobiales</taxon>
        <taxon>Devosiaceae</taxon>
        <taxon>Devosia</taxon>
    </lineage>
</organism>
<dbReference type="InterPro" id="IPR004360">
    <property type="entry name" value="Glyas_Fos-R_dOase_dom"/>
</dbReference>
<dbReference type="PROSITE" id="PS51819">
    <property type="entry name" value="VOC"/>
    <property type="match status" value="1"/>
</dbReference>
<dbReference type="PANTHER" id="PTHR43048:SF3">
    <property type="entry name" value="METHYLMALONYL-COA EPIMERASE, MITOCHONDRIAL"/>
    <property type="match status" value="1"/>
</dbReference>
<dbReference type="GO" id="GO:0046491">
    <property type="term" value="P:L-methylmalonyl-CoA metabolic process"/>
    <property type="evidence" value="ECO:0007669"/>
    <property type="project" value="TreeGrafter"/>
</dbReference>
<accession>A0A933L1D9</accession>
<dbReference type="GO" id="GO:0046872">
    <property type="term" value="F:metal ion binding"/>
    <property type="evidence" value="ECO:0007669"/>
    <property type="project" value="UniProtKB-KW"/>
</dbReference>
<feature type="domain" description="VOC" evidence="2">
    <location>
        <begin position="4"/>
        <end position="130"/>
    </location>
</feature>
<evidence type="ECO:0000313" key="3">
    <source>
        <dbReference type="EMBL" id="MBI4921270.1"/>
    </source>
</evidence>
<evidence type="ECO:0000256" key="1">
    <source>
        <dbReference type="ARBA" id="ARBA00022723"/>
    </source>
</evidence>
<dbReference type="CDD" id="cd06587">
    <property type="entry name" value="VOC"/>
    <property type="match status" value="1"/>
</dbReference>
<dbReference type="Proteomes" id="UP000782610">
    <property type="component" value="Unassembled WGS sequence"/>
</dbReference>
<dbReference type="AlphaFoldDB" id="A0A933L1D9"/>
<sequence length="133" mass="14279">MLVGFEHVGMTVSNLDRSIEFYELLGLRLRLRKRQPNGGEVAFMDAGGGQLEMGQPPGTVVTPARRPVKGEAGMAHLTLAVDDVDADYRALTEAGVVGMEAPRAAHNSEILSKVAFVLDPDGIVIELAERRAP</sequence>
<evidence type="ECO:0000259" key="2">
    <source>
        <dbReference type="PROSITE" id="PS51819"/>
    </source>
</evidence>
<gene>
    <name evidence="3" type="ORF">HY834_05935</name>
</gene>
<dbReference type="Gene3D" id="3.10.180.10">
    <property type="entry name" value="2,3-Dihydroxybiphenyl 1,2-Dioxygenase, domain 1"/>
    <property type="match status" value="1"/>
</dbReference>
<name>A0A933L1D9_9HYPH</name>
<dbReference type="InterPro" id="IPR029068">
    <property type="entry name" value="Glyas_Bleomycin-R_OHBP_Dase"/>
</dbReference>
<dbReference type="InterPro" id="IPR037523">
    <property type="entry name" value="VOC_core"/>
</dbReference>